<keyword evidence="3" id="KW-1185">Reference proteome</keyword>
<evidence type="ECO:0000313" key="3">
    <source>
        <dbReference type="Proteomes" id="UP001600888"/>
    </source>
</evidence>
<evidence type="ECO:0000313" key="2">
    <source>
        <dbReference type="EMBL" id="KAL2286357.1"/>
    </source>
</evidence>
<protein>
    <submittedName>
        <fullName evidence="2">Uncharacterized protein</fullName>
    </submittedName>
</protein>
<comment type="caution">
    <text evidence="2">The sequence shown here is derived from an EMBL/GenBank/DDBJ whole genome shotgun (WGS) entry which is preliminary data.</text>
</comment>
<dbReference type="EMBL" id="JBAWTH010000025">
    <property type="protein sequence ID" value="KAL2286357.1"/>
    <property type="molecule type" value="Genomic_DNA"/>
</dbReference>
<reference evidence="2 3" key="1">
    <citation type="submission" date="2024-03" db="EMBL/GenBank/DDBJ databases">
        <title>A high-quality draft genome sequence of Diaporthe vaccinii, a causative agent of upright dieback and viscid rot disease in cranberry plants.</title>
        <authorList>
            <person name="Sarrasin M."/>
            <person name="Lang B.F."/>
            <person name="Burger G."/>
        </authorList>
    </citation>
    <scope>NUCLEOTIDE SEQUENCE [LARGE SCALE GENOMIC DNA]</scope>
    <source>
        <strain evidence="2 3">IS7</strain>
    </source>
</reference>
<evidence type="ECO:0000256" key="1">
    <source>
        <dbReference type="SAM" id="MobiDB-lite"/>
    </source>
</evidence>
<name>A0ABR4EV75_9PEZI</name>
<feature type="region of interest" description="Disordered" evidence="1">
    <location>
        <begin position="25"/>
        <end position="46"/>
    </location>
</feature>
<proteinExistence type="predicted"/>
<dbReference type="Proteomes" id="UP001600888">
    <property type="component" value="Unassembled WGS sequence"/>
</dbReference>
<organism evidence="2 3">
    <name type="scientific">Diaporthe vaccinii</name>
    <dbReference type="NCBI Taxonomy" id="105482"/>
    <lineage>
        <taxon>Eukaryota</taxon>
        <taxon>Fungi</taxon>
        <taxon>Dikarya</taxon>
        <taxon>Ascomycota</taxon>
        <taxon>Pezizomycotina</taxon>
        <taxon>Sordariomycetes</taxon>
        <taxon>Sordariomycetidae</taxon>
        <taxon>Diaporthales</taxon>
        <taxon>Diaporthaceae</taxon>
        <taxon>Diaporthe</taxon>
        <taxon>Diaporthe eres species complex</taxon>
    </lineage>
</organism>
<accession>A0ABR4EV75</accession>
<gene>
    <name evidence="2" type="ORF">FJTKL_07130</name>
</gene>
<feature type="compositionally biased region" description="Polar residues" evidence="1">
    <location>
        <begin position="25"/>
        <end position="42"/>
    </location>
</feature>
<sequence length="81" mass="9049">MQAIVALRDLCSSSLNKRTRITPSRLGSTHAQTLKRSTQQQPAILGQPARYSRTNITLRFSPRILVFPLLVIPTPRQPLGI</sequence>